<dbReference type="EMBL" id="BAAASZ010000007">
    <property type="protein sequence ID" value="GAA2428910.1"/>
    <property type="molecule type" value="Genomic_DNA"/>
</dbReference>
<sequence length="177" mass="17923">MHLHAAATTTPRGPVPARRHGPGTAVAVCLMVLSAGCGSSDGAGGVDDGAKKPRTSPAASAAPSRSASPTPSPTPTPTTSSPSPTYTATEDLSTCHDGECTVEVQAGDTIRFGGRVRVEPPIDSLLVVDVNTDGPTLMLSSGMTTTAYGTIEINDGLRVETLHSDGTSATIRIDRVA</sequence>
<dbReference type="Proteomes" id="UP001501638">
    <property type="component" value="Unassembled WGS sequence"/>
</dbReference>
<gene>
    <name evidence="2" type="ORF">GCM10010405_09510</name>
</gene>
<evidence type="ECO:0000256" key="1">
    <source>
        <dbReference type="SAM" id="MobiDB-lite"/>
    </source>
</evidence>
<feature type="compositionally biased region" description="Low complexity" evidence="1">
    <location>
        <begin position="55"/>
        <end position="69"/>
    </location>
</feature>
<feature type="compositionally biased region" description="Low complexity" evidence="1">
    <location>
        <begin position="77"/>
        <end position="89"/>
    </location>
</feature>
<feature type="region of interest" description="Disordered" evidence="1">
    <location>
        <begin position="1"/>
        <end position="20"/>
    </location>
</feature>
<dbReference type="RefSeq" id="WP_344320797.1">
    <property type="nucleotide sequence ID" value="NZ_BAAASZ010000007.1"/>
</dbReference>
<name>A0ABP5WKU7_9ACTN</name>
<keyword evidence="3" id="KW-1185">Reference proteome</keyword>
<proteinExistence type="predicted"/>
<evidence type="ECO:0000313" key="3">
    <source>
        <dbReference type="Proteomes" id="UP001501638"/>
    </source>
</evidence>
<organism evidence="2 3">
    <name type="scientific">Streptomyces macrosporus</name>
    <dbReference type="NCBI Taxonomy" id="44032"/>
    <lineage>
        <taxon>Bacteria</taxon>
        <taxon>Bacillati</taxon>
        <taxon>Actinomycetota</taxon>
        <taxon>Actinomycetes</taxon>
        <taxon>Kitasatosporales</taxon>
        <taxon>Streptomycetaceae</taxon>
        <taxon>Streptomyces</taxon>
    </lineage>
</organism>
<protein>
    <recommendedName>
        <fullName evidence="4">Lipoprotein</fullName>
    </recommendedName>
</protein>
<feature type="region of interest" description="Disordered" evidence="1">
    <location>
        <begin position="40"/>
        <end position="92"/>
    </location>
</feature>
<evidence type="ECO:0008006" key="4">
    <source>
        <dbReference type="Google" id="ProtNLM"/>
    </source>
</evidence>
<accession>A0ABP5WKU7</accession>
<comment type="caution">
    <text evidence="2">The sequence shown here is derived from an EMBL/GenBank/DDBJ whole genome shotgun (WGS) entry which is preliminary data.</text>
</comment>
<evidence type="ECO:0000313" key="2">
    <source>
        <dbReference type="EMBL" id="GAA2428910.1"/>
    </source>
</evidence>
<reference evidence="3" key="1">
    <citation type="journal article" date="2019" name="Int. J. Syst. Evol. Microbiol.">
        <title>The Global Catalogue of Microorganisms (GCM) 10K type strain sequencing project: providing services to taxonomists for standard genome sequencing and annotation.</title>
        <authorList>
            <consortium name="The Broad Institute Genomics Platform"/>
            <consortium name="The Broad Institute Genome Sequencing Center for Infectious Disease"/>
            <person name="Wu L."/>
            <person name="Ma J."/>
        </authorList>
    </citation>
    <scope>NUCLEOTIDE SEQUENCE [LARGE SCALE GENOMIC DNA]</scope>
    <source>
        <strain evidence="3">JCM 6305</strain>
    </source>
</reference>